<organism evidence="7 8">
    <name type="scientific">Gossypium hirsutum</name>
    <name type="common">Upland cotton</name>
    <name type="synonym">Gossypium mexicanum</name>
    <dbReference type="NCBI Taxonomy" id="3635"/>
    <lineage>
        <taxon>Eukaryota</taxon>
        <taxon>Viridiplantae</taxon>
        <taxon>Streptophyta</taxon>
        <taxon>Embryophyta</taxon>
        <taxon>Tracheophyta</taxon>
        <taxon>Spermatophyta</taxon>
        <taxon>Magnoliopsida</taxon>
        <taxon>eudicotyledons</taxon>
        <taxon>Gunneridae</taxon>
        <taxon>Pentapetalae</taxon>
        <taxon>rosids</taxon>
        <taxon>malvids</taxon>
        <taxon>Malvales</taxon>
        <taxon>Malvaceae</taxon>
        <taxon>Malvoideae</taxon>
        <taxon>Gossypium</taxon>
    </lineage>
</organism>
<dbReference type="PANTHER" id="PTHR20856">
    <property type="entry name" value="DNA-DIRECTED RNA POLYMERASE I SUBUNIT 2"/>
    <property type="match status" value="1"/>
</dbReference>
<proteinExistence type="inferred from homology"/>
<dbReference type="InterPro" id="IPR015712">
    <property type="entry name" value="DNA-dir_RNA_pol_su2"/>
</dbReference>
<comment type="similarity">
    <text evidence="1">Belongs to the RNA polymerase beta chain family.</text>
</comment>
<evidence type="ECO:0000256" key="1">
    <source>
        <dbReference type="ARBA" id="ARBA00006835"/>
    </source>
</evidence>
<dbReference type="KEGG" id="ghi:107931830"/>
<evidence type="ECO:0000313" key="8">
    <source>
        <dbReference type="RefSeq" id="XP_016719275.1"/>
    </source>
</evidence>
<reference evidence="8" key="2">
    <citation type="submission" date="2025-08" db="UniProtKB">
        <authorList>
            <consortium name="RefSeq"/>
        </authorList>
    </citation>
    <scope>IDENTIFICATION</scope>
</reference>
<dbReference type="OrthoDB" id="10248617at2759"/>
<dbReference type="GO" id="GO:0000428">
    <property type="term" value="C:DNA-directed RNA polymerase complex"/>
    <property type="evidence" value="ECO:0007669"/>
    <property type="project" value="UniProtKB-KW"/>
</dbReference>
<keyword evidence="5" id="KW-0548">Nucleotidyltransferase</keyword>
<dbReference type="EC" id="2.7.7.6" evidence="2"/>
<dbReference type="Proteomes" id="UP000818029">
    <property type="component" value="Chromosome D10"/>
</dbReference>
<evidence type="ECO:0000256" key="5">
    <source>
        <dbReference type="ARBA" id="ARBA00022695"/>
    </source>
</evidence>
<keyword evidence="3 8" id="KW-0240">DNA-directed RNA polymerase</keyword>
<evidence type="ECO:0000256" key="6">
    <source>
        <dbReference type="ARBA" id="ARBA00023163"/>
    </source>
</evidence>
<name>A0A1U8LXH2_GOSHI</name>
<evidence type="ECO:0000256" key="3">
    <source>
        <dbReference type="ARBA" id="ARBA00022478"/>
    </source>
</evidence>
<evidence type="ECO:0000256" key="2">
    <source>
        <dbReference type="ARBA" id="ARBA00012418"/>
    </source>
</evidence>
<dbReference type="PaxDb" id="3635-A0A1U8LXH2"/>
<dbReference type="SUPFAM" id="SSF64484">
    <property type="entry name" value="beta and beta-prime subunits of DNA dependent RNA-polymerase"/>
    <property type="match status" value="2"/>
</dbReference>
<dbReference type="STRING" id="3635.A0A1U8LXH2"/>
<gene>
    <name evidence="8" type="primary">LOC107931830</name>
</gene>
<keyword evidence="7" id="KW-1185">Reference proteome</keyword>
<dbReference type="Gene3D" id="3.90.1800.10">
    <property type="entry name" value="RNA polymerase alpha subunit dimerisation domain"/>
    <property type="match status" value="1"/>
</dbReference>
<dbReference type="AlphaFoldDB" id="A0A1U8LXH2"/>
<dbReference type="GO" id="GO:0003899">
    <property type="term" value="F:DNA-directed RNA polymerase activity"/>
    <property type="evidence" value="ECO:0007669"/>
    <property type="project" value="UniProtKB-EC"/>
</dbReference>
<accession>A0A1U8LXH2</accession>
<dbReference type="GO" id="GO:0006351">
    <property type="term" value="P:DNA-templated transcription"/>
    <property type="evidence" value="ECO:0007669"/>
    <property type="project" value="InterPro"/>
</dbReference>
<reference evidence="7" key="1">
    <citation type="journal article" date="2020" name="Nat. Genet.">
        <title>Genomic diversifications of five Gossypium allopolyploid species and their impact on cotton improvement.</title>
        <authorList>
            <person name="Chen Z.J."/>
            <person name="Sreedasyam A."/>
            <person name="Ando A."/>
            <person name="Song Q."/>
            <person name="De Santiago L.M."/>
            <person name="Hulse-Kemp A.M."/>
            <person name="Ding M."/>
            <person name="Ye W."/>
            <person name="Kirkbride R.C."/>
            <person name="Jenkins J."/>
            <person name="Plott C."/>
            <person name="Lovell J."/>
            <person name="Lin Y.M."/>
            <person name="Vaughn R."/>
            <person name="Liu B."/>
            <person name="Simpson S."/>
            <person name="Scheffler B.E."/>
            <person name="Wen L."/>
            <person name="Saski C.A."/>
            <person name="Grover C.E."/>
            <person name="Hu G."/>
            <person name="Conover J.L."/>
            <person name="Carlson J.W."/>
            <person name="Shu S."/>
            <person name="Boston L.B."/>
            <person name="Williams M."/>
            <person name="Peterson D.G."/>
            <person name="McGee K."/>
            <person name="Jones D.C."/>
            <person name="Wendel J.F."/>
            <person name="Stelly D.M."/>
            <person name="Grimwood J."/>
            <person name="Schmutz J."/>
        </authorList>
    </citation>
    <scope>NUCLEOTIDE SEQUENCE [LARGE SCALE GENOMIC DNA]</scope>
    <source>
        <strain evidence="7">cv. TM-1</strain>
    </source>
</reference>
<dbReference type="GeneID" id="107931830"/>
<sequence>MVKLHVYDGKPIHWPSNIYRKKEFSFFLWKTRQLNVSELPVDKQKLTAPIKSTADKFQLLPEFLKVRGLMKQQLDSFDCLVNTGIKKIVRVNDRIVSDIDPSIYLRYSAPIFVNGEYIQVRYGQKTRLEKVCRKCGLLGYYSRKLKTGICSSCKNGDNVSTMTLPYACKLLIQARAKPGNFGWELRVSG</sequence>
<dbReference type="RefSeq" id="XP_016719275.1">
    <property type="nucleotide sequence ID" value="XM_016863786.2"/>
</dbReference>
<evidence type="ECO:0000313" key="7">
    <source>
        <dbReference type="Proteomes" id="UP000818029"/>
    </source>
</evidence>
<keyword evidence="6" id="KW-0804">Transcription</keyword>
<dbReference type="GO" id="GO:0032549">
    <property type="term" value="F:ribonucleoside binding"/>
    <property type="evidence" value="ECO:0007669"/>
    <property type="project" value="InterPro"/>
</dbReference>
<protein>
    <recommendedName>
        <fullName evidence="2">DNA-directed RNA polymerase</fullName>
        <ecNumber evidence="2">2.7.7.6</ecNumber>
    </recommendedName>
</protein>
<keyword evidence="4" id="KW-0808">Transferase</keyword>
<evidence type="ECO:0000256" key="4">
    <source>
        <dbReference type="ARBA" id="ARBA00022679"/>
    </source>
</evidence>